<dbReference type="Proteomes" id="UP001060085">
    <property type="component" value="Linkage Group LG04"/>
</dbReference>
<protein>
    <submittedName>
        <fullName evidence="1">Uncharacterized protein</fullName>
    </submittedName>
</protein>
<comment type="caution">
    <text evidence="1">The sequence shown here is derived from an EMBL/GenBank/DDBJ whole genome shotgun (WGS) entry which is preliminary data.</text>
</comment>
<dbReference type="EMBL" id="CM044704">
    <property type="protein sequence ID" value="KAI5667465.1"/>
    <property type="molecule type" value="Genomic_DNA"/>
</dbReference>
<sequence length="154" mass="17478">MAEMCYQKSRLCYRCGKPGHVRDQCPEIQQVPPETSRRARRPPVIRGAMEGKNNKPQYLEGVARSVFTWTSHHAPQWDGRLVESQEGLETEVGPRADLIEATVMYLDSLRLPSCDRNPHISSGRSGVQQATEVVGQEFLDQISLEGHMFMFYLS</sequence>
<accession>A0ACC0B493</accession>
<reference evidence="2" key="1">
    <citation type="journal article" date="2023" name="Nat. Plants">
        <title>Single-cell RNA sequencing provides a high-resolution roadmap for understanding the multicellular compartmentation of specialized metabolism.</title>
        <authorList>
            <person name="Sun S."/>
            <person name="Shen X."/>
            <person name="Li Y."/>
            <person name="Li Y."/>
            <person name="Wang S."/>
            <person name="Li R."/>
            <person name="Zhang H."/>
            <person name="Shen G."/>
            <person name="Guo B."/>
            <person name="Wei J."/>
            <person name="Xu J."/>
            <person name="St-Pierre B."/>
            <person name="Chen S."/>
            <person name="Sun C."/>
        </authorList>
    </citation>
    <scope>NUCLEOTIDE SEQUENCE [LARGE SCALE GENOMIC DNA]</scope>
</reference>
<gene>
    <name evidence="1" type="ORF">M9H77_17318</name>
</gene>
<evidence type="ECO:0000313" key="2">
    <source>
        <dbReference type="Proteomes" id="UP001060085"/>
    </source>
</evidence>
<name>A0ACC0B493_CATRO</name>
<proteinExistence type="predicted"/>
<organism evidence="1 2">
    <name type="scientific">Catharanthus roseus</name>
    <name type="common">Madagascar periwinkle</name>
    <name type="synonym">Vinca rosea</name>
    <dbReference type="NCBI Taxonomy" id="4058"/>
    <lineage>
        <taxon>Eukaryota</taxon>
        <taxon>Viridiplantae</taxon>
        <taxon>Streptophyta</taxon>
        <taxon>Embryophyta</taxon>
        <taxon>Tracheophyta</taxon>
        <taxon>Spermatophyta</taxon>
        <taxon>Magnoliopsida</taxon>
        <taxon>eudicotyledons</taxon>
        <taxon>Gunneridae</taxon>
        <taxon>Pentapetalae</taxon>
        <taxon>asterids</taxon>
        <taxon>lamiids</taxon>
        <taxon>Gentianales</taxon>
        <taxon>Apocynaceae</taxon>
        <taxon>Rauvolfioideae</taxon>
        <taxon>Vinceae</taxon>
        <taxon>Catharanthinae</taxon>
        <taxon>Catharanthus</taxon>
    </lineage>
</organism>
<keyword evidence="2" id="KW-1185">Reference proteome</keyword>
<evidence type="ECO:0000313" key="1">
    <source>
        <dbReference type="EMBL" id="KAI5667465.1"/>
    </source>
</evidence>